<keyword evidence="2" id="KW-0808">Transferase</keyword>
<dbReference type="PANTHER" id="PTHR43685">
    <property type="entry name" value="GLYCOSYLTRANSFERASE"/>
    <property type="match status" value="1"/>
</dbReference>
<dbReference type="InterPro" id="IPR029044">
    <property type="entry name" value="Nucleotide-diphossugar_trans"/>
</dbReference>
<comment type="caution">
    <text evidence="2">The sequence shown here is derived from an EMBL/GenBank/DDBJ whole genome shotgun (WGS) entry which is preliminary data.</text>
</comment>
<dbReference type="EC" id="2.4.-.-" evidence="2"/>
<keyword evidence="3" id="KW-1185">Reference proteome</keyword>
<name>A0ABT4RIJ9_9ACTN</name>
<dbReference type="EMBL" id="JAPCID010000015">
    <property type="protein sequence ID" value="MDA0138375.1"/>
    <property type="molecule type" value="Genomic_DNA"/>
</dbReference>
<organism evidence="2 3">
    <name type="scientific">Solirubrobacter deserti</name>
    <dbReference type="NCBI Taxonomy" id="2282478"/>
    <lineage>
        <taxon>Bacteria</taxon>
        <taxon>Bacillati</taxon>
        <taxon>Actinomycetota</taxon>
        <taxon>Thermoleophilia</taxon>
        <taxon>Solirubrobacterales</taxon>
        <taxon>Solirubrobacteraceae</taxon>
        <taxon>Solirubrobacter</taxon>
    </lineage>
</organism>
<evidence type="ECO:0000259" key="1">
    <source>
        <dbReference type="Pfam" id="PF00535"/>
    </source>
</evidence>
<keyword evidence="2" id="KW-0328">Glycosyltransferase</keyword>
<dbReference type="InterPro" id="IPR001173">
    <property type="entry name" value="Glyco_trans_2-like"/>
</dbReference>
<dbReference type="Proteomes" id="UP001147700">
    <property type="component" value="Unassembled WGS sequence"/>
</dbReference>
<protein>
    <submittedName>
        <fullName evidence="2">Glycosyltransferase</fullName>
        <ecNumber evidence="2">2.4.-.-</ecNumber>
    </submittedName>
</protein>
<gene>
    <name evidence="2" type="ORF">OJ962_12805</name>
</gene>
<evidence type="ECO:0000313" key="2">
    <source>
        <dbReference type="EMBL" id="MDA0138375.1"/>
    </source>
</evidence>
<dbReference type="PANTHER" id="PTHR43685:SF3">
    <property type="entry name" value="SLR2126 PROTEIN"/>
    <property type="match status" value="1"/>
</dbReference>
<sequence length="324" mass="35843">MNVDERRPRVSVITPVRNGAKDIAELLACLEHQTLNRADFEIVIGDDGSTDGGTTGIETPDGHVRVAFGPPRNSYATRNMAVAASRGEVLAFCDADCRPEPDWLERGLAALEGTDLAAGRFRFTLPERITAWTLIDMDGSKDHEHSVRLGLAETANLFCLRATFDRLGGLDGSIKEYGDYEFSERAVAAGARLTYAGDAVVWHPTRDEGKPLLRALWKYNRGYAVHAGRAGTVADGIKLREWVPVVQTYRSRRRFGRSIGPDRRWMRDNDVHPSPVLTLQSLPILYIVVPYLRCAAQLAGWLEGRRMRGTSGPVRVADELVDTA</sequence>
<dbReference type="Gene3D" id="3.90.550.10">
    <property type="entry name" value="Spore Coat Polysaccharide Biosynthesis Protein SpsA, Chain A"/>
    <property type="match status" value="1"/>
</dbReference>
<dbReference type="RefSeq" id="WP_238932455.1">
    <property type="nucleotide sequence ID" value="NZ_JAPCID010000015.1"/>
</dbReference>
<evidence type="ECO:0000313" key="3">
    <source>
        <dbReference type="Proteomes" id="UP001147700"/>
    </source>
</evidence>
<dbReference type="InterPro" id="IPR050834">
    <property type="entry name" value="Glycosyltransf_2"/>
</dbReference>
<dbReference type="SUPFAM" id="SSF53448">
    <property type="entry name" value="Nucleotide-diphospho-sugar transferases"/>
    <property type="match status" value="1"/>
</dbReference>
<dbReference type="Pfam" id="PF00535">
    <property type="entry name" value="Glycos_transf_2"/>
    <property type="match status" value="1"/>
</dbReference>
<reference evidence="2" key="1">
    <citation type="submission" date="2022-10" db="EMBL/GenBank/DDBJ databases">
        <title>The WGS of Solirubrobacter sp. CPCC 204708.</title>
        <authorList>
            <person name="Jiang Z."/>
        </authorList>
    </citation>
    <scope>NUCLEOTIDE SEQUENCE</scope>
    <source>
        <strain evidence="2">CPCC 204708</strain>
    </source>
</reference>
<accession>A0ABT4RIJ9</accession>
<feature type="domain" description="Glycosyltransferase 2-like" evidence="1">
    <location>
        <begin position="11"/>
        <end position="127"/>
    </location>
</feature>
<dbReference type="GO" id="GO:0016757">
    <property type="term" value="F:glycosyltransferase activity"/>
    <property type="evidence" value="ECO:0007669"/>
    <property type="project" value="UniProtKB-KW"/>
</dbReference>
<proteinExistence type="predicted"/>